<gene>
    <name evidence="1" type="ORF">HPC62_06765</name>
</gene>
<dbReference type="AlphaFoldDB" id="A0A6M8BAV2"/>
<reference evidence="1 2" key="1">
    <citation type="submission" date="2020-05" db="EMBL/GenBank/DDBJ databases">
        <title>Complete genome sequence of of a novel Thermoleptolyngbya strain isolated from hot springs of Ganzi, Sichuan China.</title>
        <authorList>
            <person name="Tang J."/>
            <person name="Daroch M."/>
            <person name="Li L."/>
            <person name="Waleron K."/>
            <person name="Waleron M."/>
            <person name="Waleron M."/>
        </authorList>
    </citation>
    <scope>NUCLEOTIDE SEQUENCE [LARGE SCALE GENOMIC DNA]</scope>
    <source>
        <strain evidence="1 2">PKUAC-SCTA183</strain>
    </source>
</reference>
<evidence type="ECO:0000313" key="1">
    <source>
        <dbReference type="EMBL" id="QKD81937.1"/>
    </source>
</evidence>
<dbReference type="Proteomes" id="UP000505210">
    <property type="component" value="Chromosome"/>
</dbReference>
<protein>
    <submittedName>
        <fullName evidence="1">Uncharacterized protein</fullName>
    </submittedName>
</protein>
<dbReference type="RefSeq" id="WP_172354319.1">
    <property type="nucleotide sequence ID" value="NZ_CP053661.1"/>
</dbReference>
<organism evidence="1 2">
    <name type="scientific">Thermoleptolyngbya sichuanensis A183</name>
    <dbReference type="NCBI Taxonomy" id="2737172"/>
    <lineage>
        <taxon>Bacteria</taxon>
        <taxon>Bacillati</taxon>
        <taxon>Cyanobacteriota</taxon>
        <taxon>Cyanophyceae</taxon>
        <taxon>Oculatellales</taxon>
        <taxon>Oculatellaceae</taxon>
        <taxon>Thermoleptolyngbya</taxon>
        <taxon>Thermoleptolyngbya sichuanensis</taxon>
    </lineage>
</organism>
<keyword evidence="2" id="KW-1185">Reference proteome</keyword>
<sequence length="112" mass="12079">MDDLHHSISSCRRCAHYHIEGRRGGHCQLLGVPVQGAWDACPMAQPQFLPVAIAAAVADVEQVIHCPPLVLPEPQPIALLVEMFVDETPRTELEPVAAAAAVEAPSLLPRSF</sequence>
<accession>A0A6M8BAV2</accession>
<evidence type="ECO:0000313" key="2">
    <source>
        <dbReference type="Proteomes" id="UP000505210"/>
    </source>
</evidence>
<dbReference type="EMBL" id="CP053661">
    <property type="protein sequence ID" value="QKD81937.1"/>
    <property type="molecule type" value="Genomic_DNA"/>
</dbReference>
<dbReference type="KEGG" id="theu:HPC62_06765"/>
<name>A0A6M8BAV2_9CYAN</name>
<proteinExistence type="predicted"/>